<dbReference type="EMBL" id="AJXZ01000076">
    <property type="protein sequence ID" value="EIM71693.1"/>
    <property type="molecule type" value="Genomic_DNA"/>
</dbReference>
<evidence type="ECO:0000313" key="2">
    <source>
        <dbReference type="Proteomes" id="UP000004622"/>
    </source>
</evidence>
<dbReference type="InterPro" id="IPR036086">
    <property type="entry name" value="ParB/Sulfiredoxin_sf"/>
</dbReference>
<comment type="caution">
    <text evidence="1">The sequence shown here is derived from an EMBL/GenBank/DDBJ whole genome shotgun (WGS) entry which is preliminary data.</text>
</comment>
<dbReference type="Proteomes" id="UP000004622">
    <property type="component" value="Unassembled WGS sequence"/>
</dbReference>
<sequence>MAAARTLKLAQVPTIEVRGLSDTEKRQLMLADNRIALNAGWDQELLAVELSEILVEGGDIELLGFEVAEVD</sequence>
<name>I5BQ41_9HYPH</name>
<dbReference type="PATRIC" id="fig|1189611.3.peg.4669"/>
<accession>I5BQ41</accession>
<protein>
    <submittedName>
        <fullName evidence="1">Uncharacterized protein</fullName>
    </submittedName>
</protein>
<evidence type="ECO:0000313" key="1">
    <source>
        <dbReference type="EMBL" id="EIM71693.1"/>
    </source>
</evidence>
<dbReference type="SUPFAM" id="SSF110849">
    <property type="entry name" value="ParB/Sulfiredoxin"/>
    <property type="match status" value="1"/>
</dbReference>
<proteinExistence type="predicted"/>
<organism evidence="1 2">
    <name type="scientific">Nitratireductor aquibiodomus RA22</name>
    <dbReference type="NCBI Taxonomy" id="1189611"/>
    <lineage>
        <taxon>Bacteria</taxon>
        <taxon>Pseudomonadati</taxon>
        <taxon>Pseudomonadota</taxon>
        <taxon>Alphaproteobacteria</taxon>
        <taxon>Hyphomicrobiales</taxon>
        <taxon>Phyllobacteriaceae</taxon>
        <taxon>Nitratireductor</taxon>
    </lineage>
</organism>
<gene>
    <name evidence="1" type="ORF">A33O_23299</name>
</gene>
<reference evidence="1 2" key="1">
    <citation type="journal article" date="2012" name="J. Bacteriol.">
        <title>Genome Sequence of Nitratireductor aquibiodomus Strain RA22.</title>
        <authorList>
            <person name="Singh A."/>
            <person name="Jangir P.K."/>
            <person name="Kumari C."/>
            <person name="Sharma R."/>
        </authorList>
    </citation>
    <scope>NUCLEOTIDE SEQUENCE [LARGE SCALE GENOMIC DNA]</scope>
    <source>
        <strain evidence="1 2">RA22</strain>
    </source>
</reference>
<dbReference type="AlphaFoldDB" id="I5BQ41"/>